<dbReference type="GO" id="GO:0005886">
    <property type="term" value="C:plasma membrane"/>
    <property type="evidence" value="ECO:0007669"/>
    <property type="project" value="UniProtKB-SubCell"/>
</dbReference>
<dbReference type="PRINTS" id="PR01036">
    <property type="entry name" value="TCRTETB"/>
</dbReference>
<feature type="transmembrane region" description="Helical" evidence="8">
    <location>
        <begin position="107"/>
        <end position="128"/>
    </location>
</feature>
<keyword evidence="11" id="KW-1185">Reference proteome</keyword>
<evidence type="ECO:0000256" key="6">
    <source>
        <dbReference type="ARBA" id="ARBA00022989"/>
    </source>
</evidence>
<dbReference type="GO" id="GO:0022857">
    <property type="term" value="F:transmembrane transporter activity"/>
    <property type="evidence" value="ECO:0007669"/>
    <property type="project" value="InterPro"/>
</dbReference>
<evidence type="ECO:0000256" key="2">
    <source>
        <dbReference type="ARBA" id="ARBA00008537"/>
    </source>
</evidence>
<feature type="transmembrane region" description="Helical" evidence="8">
    <location>
        <begin position="357"/>
        <end position="381"/>
    </location>
</feature>
<dbReference type="InterPro" id="IPR020846">
    <property type="entry name" value="MFS_dom"/>
</dbReference>
<dbReference type="InterPro" id="IPR036259">
    <property type="entry name" value="MFS_trans_sf"/>
</dbReference>
<dbReference type="PANTHER" id="PTHR42718">
    <property type="entry name" value="MAJOR FACILITATOR SUPERFAMILY MULTIDRUG TRANSPORTER MFSC"/>
    <property type="match status" value="1"/>
</dbReference>
<dbReference type="InterPro" id="IPR011701">
    <property type="entry name" value="MFS"/>
</dbReference>
<feature type="transmembrane region" description="Helical" evidence="8">
    <location>
        <begin position="199"/>
        <end position="216"/>
    </location>
</feature>
<feature type="transmembrane region" description="Helical" evidence="8">
    <location>
        <begin position="12"/>
        <end position="34"/>
    </location>
</feature>
<evidence type="ECO:0000313" key="11">
    <source>
        <dbReference type="Proteomes" id="UP000612362"/>
    </source>
</evidence>
<feature type="transmembrane region" description="Helical" evidence="8">
    <location>
        <begin position="296"/>
        <end position="319"/>
    </location>
</feature>
<feature type="transmembrane region" description="Helical" evidence="8">
    <location>
        <begin position="78"/>
        <end position="101"/>
    </location>
</feature>
<keyword evidence="4" id="KW-1003">Cell membrane</keyword>
<feature type="transmembrane region" description="Helical" evidence="8">
    <location>
        <begin position="267"/>
        <end position="290"/>
    </location>
</feature>
<dbReference type="Proteomes" id="UP000612362">
    <property type="component" value="Unassembled WGS sequence"/>
</dbReference>
<accession>A0A8J3I3C8</accession>
<reference evidence="10" key="1">
    <citation type="submission" date="2020-10" db="EMBL/GenBank/DDBJ databases">
        <title>Taxonomic study of unclassified bacteria belonging to the class Ktedonobacteria.</title>
        <authorList>
            <person name="Yabe S."/>
            <person name="Wang C.M."/>
            <person name="Zheng Y."/>
            <person name="Sakai Y."/>
            <person name="Cavaletti L."/>
            <person name="Monciardini P."/>
            <person name="Donadio S."/>
        </authorList>
    </citation>
    <scope>NUCLEOTIDE SEQUENCE</scope>
    <source>
        <strain evidence="10">SOSP1-1</strain>
    </source>
</reference>
<evidence type="ECO:0000259" key="9">
    <source>
        <dbReference type="PROSITE" id="PS50850"/>
    </source>
</evidence>
<dbReference type="AlphaFoldDB" id="A0A8J3I3C8"/>
<evidence type="ECO:0000313" key="10">
    <source>
        <dbReference type="EMBL" id="GHO46831.1"/>
    </source>
</evidence>
<keyword evidence="6 8" id="KW-1133">Transmembrane helix</keyword>
<feature type="transmembrane region" description="Helical" evidence="8">
    <location>
        <begin position="166"/>
        <end position="187"/>
    </location>
</feature>
<feature type="transmembrane region" description="Helical" evidence="8">
    <location>
        <begin position="228"/>
        <end position="246"/>
    </location>
</feature>
<evidence type="ECO:0000256" key="3">
    <source>
        <dbReference type="ARBA" id="ARBA00022448"/>
    </source>
</evidence>
<organism evidence="10 11">
    <name type="scientific">Ktedonospora formicarum</name>
    <dbReference type="NCBI Taxonomy" id="2778364"/>
    <lineage>
        <taxon>Bacteria</taxon>
        <taxon>Bacillati</taxon>
        <taxon>Chloroflexota</taxon>
        <taxon>Ktedonobacteria</taxon>
        <taxon>Ktedonobacterales</taxon>
        <taxon>Ktedonobacteraceae</taxon>
        <taxon>Ktedonospora</taxon>
    </lineage>
</organism>
<feature type="transmembrane region" description="Helical" evidence="8">
    <location>
        <begin position="435"/>
        <end position="457"/>
    </location>
</feature>
<feature type="transmembrane region" description="Helical" evidence="8">
    <location>
        <begin position="402"/>
        <end position="423"/>
    </location>
</feature>
<dbReference type="Pfam" id="PF07690">
    <property type="entry name" value="MFS_1"/>
    <property type="match status" value="1"/>
</dbReference>
<evidence type="ECO:0000256" key="7">
    <source>
        <dbReference type="ARBA" id="ARBA00023136"/>
    </source>
</evidence>
<dbReference type="RefSeq" id="WP_220196183.1">
    <property type="nucleotide sequence ID" value="NZ_BNJF01000002.1"/>
</dbReference>
<feature type="domain" description="Major facilitator superfamily (MFS) profile" evidence="9">
    <location>
        <begin position="12"/>
        <end position="462"/>
    </location>
</feature>
<dbReference type="Gene3D" id="1.20.1720.10">
    <property type="entry name" value="Multidrug resistance protein D"/>
    <property type="match status" value="1"/>
</dbReference>
<comment type="caution">
    <text evidence="10">The sequence shown here is derived from an EMBL/GenBank/DDBJ whole genome shotgun (WGS) entry which is preliminary data.</text>
</comment>
<dbReference type="PROSITE" id="PS50850">
    <property type="entry name" value="MFS"/>
    <property type="match status" value="1"/>
</dbReference>
<comment type="subcellular location">
    <subcellularLocation>
        <location evidence="1">Cell membrane</location>
        <topology evidence="1">Multi-pass membrane protein</topology>
    </subcellularLocation>
</comment>
<feature type="transmembrane region" description="Helical" evidence="8">
    <location>
        <begin position="46"/>
        <end position="66"/>
    </location>
</feature>
<dbReference type="InterPro" id="IPR004638">
    <property type="entry name" value="EmrB-like"/>
</dbReference>
<keyword evidence="5 8" id="KW-0812">Transmembrane</keyword>
<protein>
    <submittedName>
        <fullName evidence="10">MFS transporter</fullName>
    </submittedName>
</protein>
<evidence type="ECO:0000256" key="5">
    <source>
        <dbReference type="ARBA" id="ARBA00022692"/>
    </source>
</evidence>
<dbReference type="PANTHER" id="PTHR42718:SF9">
    <property type="entry name" value="MAJOR FACILITATOR SUPERFAMILY MULTIDRUG TRANSPORTER MFSC"/>
    <property type="match status" value="1"/>
</dbReference>
<dbReference type="SUPFAM" id="SSF103473">
    <property type="entry name" value="MFS general substrate transporter"/>
    <property type="match status" value="1"/>
</dbReference>
<comment type="similarity">
    <text evidence="2">Belongs to the major facilitator superfamily. EmrB family.</text>
</comment>
<gene>
    <name evidence="10" type="ORF">KSX_49940</name>
</gene>
<evidence type="ECO:0000256" key="1">
    <source>
        <dbReference type="ARBA" id="ARBA00004651"/>
    </source>
</evidence>
<name>A0A8J3I3C8_9CHLR</name>
<proteinExistence type="inferred from homology"/>
<sequence>MHLPRINPKISVSIVFVAAMFMSIMDSTIVNVALPSLSRQFNVTGTAIDAVVVGYLVSLAVVIPASGWLGDRFGTKRVFLISLALFSIASALCGLATSLPMLIGFRVLQGLAGGALTPVGTALLYRTFPPAERVQVSRILNIPTALAPAMGPVLGGLLIDKLSWNWVFYVNVPIGIVSCLFGLFFLTENSEHKTRDFDVLGFVLAGVGLALTMYALSEGPNDGWTAPGILISGIVGVLILIAFVIVELRVAHPMLDLRLFSNRAFRVCNLLSLFSGAGFMGLLYAAPIFLQEGRGATALTSGLTTFPEALGVLVSTQIVGRLYPTLGPRRLILTGLSGVSIFMLLMCLMGQDTSLWFMRVLMFLIGAGMACAFLPVQTAGFATITSAQTGQASALNNAQRQVGASLGVALISSIISIVGMTTLDAHGVAQPNLNAYHAAFITSAILIIIATGISLLIRDSEAAATMRKSPLKEQPTSIDEAIAAAEASI</sequence>
<dbReference type="EMBL" id="BNJF01000002">
    <property type="protein sequence ID" value="GHO46831.1"/>
    <property type="molecule type" value="Genomic_DNA"/>
</dbReference>
<dbReference type="Gene3D" id="1.20.1250.20">
    <property type="entry name" value="MFS general substrate transporter like domains"/>
    <property type="match status" value="1"/>
</dbReference>
<evidence type="ECO:0000256" key="8">
    <source>
        <dbReference type="SAM" id="Phobius"/>
    </source>
</evidence>
<dbReference type="CDD" id="cd17503">
    <property type="entry name" value="MFS_LmrB_MDR_like"/>
    <property type="match status" value="1"/>
</dbReference>
<keyword evidence="3" id="KW-0813">Transport</keyword>
<dbReference type="NCBIfam" id="TIGR00711">
    <property type="entry name" value="efflux_EmrB"/>
    <property type="match status" value="1"/>
</dbReference>
<keyword evidence="7 8" id="KW-0472">Membrane</keyword>
<feature type="transmembrane region" description="Helical" evidence="8">
    <location>
        <begin position="331"/>
        <end position="351"/>
    </location>
</feature>
<feature type="transmembrane region" description="Helical" evidence="8">
    <location>
        <begin position="140"/>
        <end position="160"/>
    </location>
</feature>
<evidence type="ECO:0000256" key="4">
    <source>
        <dbReference type="ARBA" id="ARBA00022475"/>
    </source>
</evidence>